<feature type="transmembrane region" description="Helical" evidence="1">
    <location>
        <begin position="103"/>
        <end position="124"/>
    </location>
</feature>
<keyword evidence="1" id="KW-0812">Transmembrane</keyword>
<proteinExistence type="predicted"/>
<reference evidence="3" key="1">
    <citation type="journal article" date="2019" name="Int. J. Syst. Evol. Microbiol.">
        <title>The Global Catalogue of Microorganisms (GCM) 10K type strain sequencing project: providing services to taxonomists for standard genome sequencing and annotation.</title>
        <authorList>
            <consortium name="The Broad Institute Genomics Platform"/>
            <consortium name="The Broad Institute Genome Sequencing Center for Infectious Disease"/>
            <person name="Wu L."/>
            <person name="Ma J."/>
        </authorList>
    </citation>
    <scope>NUCLEOTIDE SEQUENCE [LARGE SCALE GENOMIC DNA]</scope>
    <source>
        <strain evidence="3">CECT 7706</strain>
    </source>
</reference>
<keyword evidence="1" id="KW-1133">Transmembrane helix</keyword>
<evidence type="ECO:0000313" key="2">
    <source>
        <dbReference type="EMBL" id="MDN3689310.1"/>
    </source>
</evidence>
<sequence length="135" mass="16120">MMMLLFMNWLAVADYAFLIFHTALILFNLLGWISSFTRKWHLYTISLTLASWFFLGIWYGWGYCPFTDWHWEILRLRGVGDLPNSYINYLFNRLLGLQPPPKLIEVSTLLFTLMALLLSLWVNFRKRSKGEKKEF</sequence>
<dbReference type="InterPro" id="IPR021218">
    <property type="entry name" value="DUF2784"/>
</dbReference>
<keyword evidence="1" id="KW-0472">Membrane</keyword>
<accession>A0ABT8CC29</accession>
<feature type="transmembrane region" description="Helical" evidence="1">
    <location>
        <begin position="42"/>
        <end position="61"/>
    </location>
</feature>
<gene>
    <name evidence="2" type="ORF">QWZ15_15865</name>
</gene>
<evidence type="ECO:0000256" key="1">
    <source>
        <dbReference type="SAM" id="Phobius"/>
    </source>
</evidence>
<organism evidence="2 3">
    <name type="scientific">Cyclobacterium jeungdonense</name>
    <dbReference type="NCBI Taxonomy" id="708087"/>
    <lineage>
        <taxon>Bacteria</taxon>
        <taxon>Pseudomonadati</taxon>
        <taxon>Bacteroidota</taxon>
        <taxon>Cytophagia</taxon>
        <taxon>Cytophagales</taxon>
        <taxon>Cyclobacteriaceae</taxon>
        <taxon>Cyclobacterium</taxon>
    </lineage>
</organism>
<comment type="caution">
    <text evidence="2">The sequence shown here is derived from an EMBL/GenBank/DDBJ whole genome shotgun (WGS) entry which is preliminary data.</text>
</comment>
<dbReference type="RefSeq" id="WP_205602097.1">
    <property type="nucleotide sequence ID" value="NZ_JAUFQS010000026.1"/>
</dbReference>
<protein>
    <submittedName>
        <fullName evidence="2">DUF2784 domain-containing protein</fullName>
    </submittedName>
</protein>
<evidence type="ECO:0000313" key="3">
    <source>
        <dbReference type="Proteomes" id="UP001236663"/>
    </source>
</evidence>
<dbReference type="Pfam" id="PF10861">
    <property type="entry name" value="DUF2784"/>
    <property type="match status" value="1"/>
</dbReference>
<dbReference type="EMBL" id="JAUFQS010000026">
    <property type="protein sequence ID" value="MDN3689310.1"/>
    <property type="molecule type" value="Genomic_DNA"/>
</dbReference>
<keyword evidence="3" id="KW-1185">Reference proteome</keyword>
<dbReference type="Proteomes" id="UP001236663">
    <property type="component" value="Unassembled WGS sequence"/>
</dbReference>
<name>A0ABT8CC29_9BACT</name>
<feature type="transmembrane region" description="Helical" evidence="1">
    <location>
        <begin position="6"/>
        <end position="30"/>
    </location>
</feature>